<dbReference type="InterPro" id="IPR006121">
    <property type="entry name" value="HMA_dom"/>
</dbReference>
<dbReference type="PATRIC" id="fig|1280948.3.peg.938"/>
<dbReference type="Pfam" id="PF00403">
    <property type="entry name" value="HMA"/>
    <property type="match status" value="1"/>
</dbReference>
<dbReference type="EMBL" id="AWFH01000004">
    <property type="protein sequence ID" value="KCZ64359.1"/>
    <property type="molecule type" value="Genomic_DNA"/>
</dbReference>
<proteinExistence type="predicted"/>
<dbReference type="Gene3D" id="3.30.70.100">
    <property type="match status" value="1"/>
</dbReference>
<dbReference type="eggNOG" id="COG2608">
    <property type="taxonomic scope" value="Bacteria"/>
</dbReference>
<evidence type="ECO:0000259" key="2">
    <source>
        <dbReference type="PROSITE" id="PS50846"/>
    </source>
</evidence>
<dbReference type="InterPro" id="IPR036163">
    <property type="entry name" value="HMA_dom_sf"/>
</dbReference>
<organism evidence="3 4">
    <name type="scientific">Hyphomonas atlantica</name>
    <dbReference type="NCBI Taxonomy" id="1280948"/>
    <lineage>
        <taxon>Bacteria</taxon>
        <taxon>Pseudomonadati</taxon>
        <taxon>Pseudomonadota</taxon>
        <taxon>Alphaproteobacteria</taxon>
        <taxon>Hyphomonadales</taxon>
        <taxon>Hyphomonadaceae</taxon>
        <taxon>Hyphomonas</taxon>
    </lineage>
</organism>
<feature type="signal peptide" evidence="1">
    <location>
        <begin position="1"/>
        <end position="22"/>
    </location>
</feature>
<feature type="chain" id="PRO_5001571121" description="HMA domain-containing protein" evidence="1">
    <location>
        <begin position="23"/>
        <end position="129"/>
    </location>
</feature>
<evidence type="ECO:0000313" key="3">
    <source>
        <dbReference type="EMBL" id="KCZ64359.1"/>
    </source>
</evidence>
<evidence type="ECO:0000256" key="1">
    <source>
        <dbReference type="SAM" id="SignalP"/>
    </source>
</evidence>
<protein>
    <recommendedName>
        <fullName evidence="2">HMA domain-containing protein</fullName>
    </recommendedName>
</protein>
<dbReference type="CDD" id="cd00371">
    <property type="entry name" value="HMA"/>
    <property type="match status" value="1"/>
</dbReference>
<evidence type="ECO:0000313" key="4">
    <source>
        <dbReference type="Proteomes" id="UP000024547"/>
    </source>
</evidence>
<dbReference type="SUPFAM" id="SSF55008">
    <property type="entry name" value="HMA, heavy metal-associated domain"/>
    <property type="match status" value="1"/>
</dbReference>
<feature type="domain" description="HMA" evidence="2">
    <location>
        <begin position="53"/>
        <end position="121"/>
    </location>
</feature>
<dbReference type="STRING" id="1280948.HY36_13490"/>
<dbReference type="GO" id="GO:0046872">
    <property type="term" value="F:metal ion binding"/>
    <property type="evidence" value="ECO:0007669"/>
    <property type="project" value="InterPro"/>
</dbReference>
<accession>A0A059E8Z2</accession>
<reference evidence="3 4" key="1">
    <citation type="journal article" date="2014" name="Antonie Van Leeuwenhoek">
        <title>Hyphomonas beringensis sp. nov. and Hyphomonas chukchiensis sp. nov., isolated from surface seawater of the Bering Sea and Chukchi Sea.</title>
        <authorList>
            <person name="Li C."/>
            <person name="Lai Q."/>
            <person name="Li G."/>
            <person name="Dong C."/>
            <person name="Wang J."/>
            <person name="Liao Y."/>
            <person name="Shao Z."/>
        </authorList>
    </citation>
    <scope>NUCLEOTIDE SEQUENCE [LARGE SCALE GENOMIC DNA]</scope>
    <source>
        <strain evidence="3 4">22II1-22F38</strain>
    </source>
</reference>
<gene>
    <name evidence="3" type="ORF">HY36_13490</name>
</gene>
<name>A0A059E8Z2_9PROT</name>
<dbReference type="PROSITE" id="PS50846">
    <property type="entry name" value="HMA_2"/>
    <property type="match status" value="1"/>
</dbReference>
<dbReference type="RefSeq" id="WP_035549175.1">
    <property type="nucleotide sequence ID" value="NZ_AWFH01000004.1"/>
</dbReference>
<sequence>MKLNKIAFGILALSVLTTPALADEMMDHSKMDHSAHEGAAPDLVDTKDVADSAQIVTAKVNGLVCDFCAQAVRKVFKKQDAVESVTVDLDNGQIVLGLKAGANMDDETIGKLIRKSGYSLVSIDRGDDA</sequence>
<dbReference type="OrthoDB" id="9801832at2"/>
<dbReference type="AlphaFoldDB" id="A0A059E8Z2"/>
<keyword evidence="4" id="KW-1185">Reference proteome</keyword>
<keyword evidence="1" id="KW-0732">Signal</keyword>
<comment type="caution">
    <text evidence="3">The sequence shown here is derived from an EMBL/GenBank/DDBJ whole genome shotgun (WGS) entry which is preliminary data.</text>
</comment>
<dbReference type="Proteomes" id="UP000024547">
    <property type="component" value="Unassembled WGS sequence"/>
</dbReference>